<organism evidence="2">
    <name type="scientific">Oryza sativa subsp. japonica</name>
    <name type="common">Rice</name>
    <dbReference type="NCBI Taxonomy" id="39947"/>
    <lineage>
        <taxon>Eukaryota</taxon>
        <taxon>Viridiplantae</taxon>
        <taxon>Streptophyta</taxon>
        <taxon>Embryophyta</taxon>
        <taxon>Tracheophyta</taxon>
        <taxon>Spermatophyta</taxon>
        <taxon>Magnoliopsida</taxon>
        <taxon>Liliopsida</taxon>
        <taxon>Poales</taxon>
        <taxon>Poaceae</taxon>
        <taxon>BOP clade</taxon>
        <taxon>Oryzoideae</taxon>
        <taxon>Oryzeae</taxon>
        <taxon>Oryzinae</taxon>
        <taxon>Oryza</taxon>
        <taxon>Oryza sativa</taxon>
    </lineage>
</organism>
<proteinExistence type="predicted"/>
<feature type="compositionally biased region" description="Gly residues" evidence="1">
    <location>
        <begin position="25"/>
        <end position="34"/>
    </location>
</feature>
<reference evidence="2" key="2">
    <citation type="submission" date="2008-12" db="EMBL/GenBank/DDBJ databases">
        <title>Improved gene annotation of the rice (Oryza sativa) genomes.</title>
        <authorList>
            <person name="Wang J."/>
            <person name="Li R."/>
            <person name="Fan W."/>
            <person name="Huang Q."/>
            <person name="Zhang J."/>
            <person name="Zhou Y."/>
            <person name="Hu Y."/>
            <person name="Zi S."/>
            <person name="Li J."/>
            <person name="Ni P."/>
            <person name="Zheng H."/>
            <person name="Zhang Y."/>
            <person name="Zhao M."/>
            <person name="Hao Q."/>
            <person name="McDermott J."/>
            <person name="Samudrala R."/>
            <person name="Kristiansen K."/>
            <person name="Wong G.K.-S."/>
        </authorList>
    </citation>
    <scope>NUCLEOTIDE SEQUENCE</scope>
</reference>
<dbReference type="AlphaFoldDB" id="B9GBC8"/>
<feature type="region of interest" description="Disordered" evidence="1">
    <location>
        <begin position="55"/>
        <end position="82"/>
    </location>
</feature>
<protein>
    <submittedName>
        <fullName evidence="2">Uncharacterized protein</fullName>
    </submittedName>
</protein>
<feature type="compositionally biased region" description="Low complexity" evidence="1">
    <location>
        <begin position="63"/>
        <end position="82"/>
    </location>
</feature>
<name>B9GBC8_ORYSJ</name>
<dbReference type="Proteomes" id="UP000007752">
    <property type="component" value="Chromosome 11"/>
</dbReference>
<evidence type="ECO:0000256" key="1">
    <source>
        <dbReference type="SAM" id="MobiDB-lite"/>
    </source>
</evidence>
<feature type="region of interest" description="Disordered" evidence="1">
    <location>
        <begin position="16"/>
        <end position="42"/>
    </location>
</feature>
<accession>B9GBC8</accession>
<dbReference type="EMBL" id="CM000148">
    <property type="protein sequence ID" value="EEE52334.1"/>
    <property type="molecule type" value="Genomic_DNA"/>
</dbReference>
<sequence length="82" mass="7759">MGPRTLKSTCTVPCIAGDLPSPSSDGGGGGGAAGAGEREGRGLCGSLQGLVRDLEDGAGVRAGGPDSCSPTPTTTTTGGSPR</sequence>
<gene>
    <name evidence="2" type="ORF">OsJ_34369</name>
</gene>
<evidence type="ECO:0000313" key="2">
    <source>
        <dbReference type="EMBL" id="EEE52334.1"/>
    </source>
</evidence>
<reference evidence="2" key="1">
    <citation type="journal article" date="2005" name="PLoS Biol.">
        <title>The genomes of Oryza sativa: a history of duplications.</title>
        <authorList>
            <person name="Yu J."/>
            <person name="Wang J."/>
            <person name="Lin W."/>
            <person name="Li S."/>
            <person name="Li H."/>
            <person name="Zhou J."/>
            <person name="Ni P."/>
            <person name="Dong W."/>
            <person name="Hu S."/>
            <person name="Zeng C."/>
            <person name="Zhang J."/>
            <person name="Zhang Y."/>
            <person name="Li R."/>
            <person name="Xu Z."/>
            <person name="Li S."/>
            <person name="Li X."/>
            <person name="Zheng H."/>
            <person name="Cong L."/>
            <person name="Lin L."/>
            <person name="Yin J."/>
            <person name="Geng J."/>
            <person name="Li G."/>
            <person name="Shi J."/>
            <person name="Liu J."/>
            <person name="Lv H."/>
            <person name="Li J."/>
            <person name="Wang J."/>
            <person name="Deng Y."/>
            <person name="Ran L."/>
            <person name="Shi X."/>
            <person name="Wang X."/>
            <person name="Wu Q."/>
            <person name="Li C."/>
            <person name="Ren X."/>
            <person name="Wang J."/>
            <person name="Wang X."/>
            <person name="Li D."/>
            <person name="Liu D."/>
            <person name="Zhang X."/>
            <person name="Ji Z."/>
            <person name="Zhao W."/>
            <person name="Sun Y."/>
            <person name="Zhang Z."/>
            <person name="Bao J."/>
            <person name="Han Y."/>
            <person name="Dong L."/>
            <person name="Ji J."/>
            <person name="Chen P."/>
            <person name="Wu S."/>
            <person name="Liu J."/>
            <person name="Xiao Y."/>
            <person name="Bu D."/>
            <person name="Tan J."/>
            <person name="Yang L."/>
            <person name="Ye C."/>
            <person name="Zhang J."/>
            <person name="Xu J."/>
            <person name="Zhou Y."/>
            <person name="Yu Y."/>
            <person name="Zhang B."/>
            <person name="Zhuang S."/>
            <person name="Wei H."/>
            <person name="Liu B."/>
            <person name="Lei M."/>
            <person name="Yu H."/>
            <person name="Li Y."/>
            <person name="Xu H."/>
            <person name="Wei S."/>
            <person name="He X."/>
            <person name="Fang L."/>
            <person name="Zhang Z."/>
            <person name="Zhang Y."/>
            <person name="Huang X."/>
            <person name="Su Z."/>
            <person name="Tong W."/>
            <person name="Li J."/>
            <person name="Tong Z."/>
            <person name="Li S."/>
            <person name="Ye J."/>
            <person name="Wang L."/>
            <person name="Fang L."/>
            <person name="Lei T."/>
            <person name="Chen C."/>
            <person name="Chen H."/>
            <person name="Xu Z."/>
            <person name="Li H."/>
            <person name="Huang H."/>
            <person name="Zhang F."/>
            <person name="Xu H."/>
            <person name="Li N."/>
            <person name="Zhao C."/>
            <person name="Li S."/>
            <person name="Dong L."/>
            <person name="Huang Y."/>
            <person name="Li L."/>
            <person name="Xi Y."/>
            <person name="Qi Q."/>
            <person name="Li W."/>
            <person name="Zhang B."/>
            <person name="Hu W."/>
            <person name="Zhang Y."/>
            <person name="Tian X."/>
            <person name="Jiao Y."/>
            <person name="Liang X."/>
            <person name="Jin J."/>
            <person name="Gao L."/>
            <person name="Zheng W."/>
            <person name="Hao B."/>
            <person name="Liu S."/>
            <person name="Wang W."/>
            <person name="Yuan L."/>
            <person name="Cao M."/>
            <person name="McDermott J."/>
            <person name="Samudrala R."/>
            <person name="Wang J."/>
            <person name="Wong G.K."/>
            <person name="Yang H."/>
        </authorList>
    </citation>
    <scope>NUCLEOTIDE SEQUENCE [LARGE SCALE GENOMIC DNA]</scope>
</reference>